<dbReference type="AlphaFoldDB" id="A0A653AD56"/>
<protein>
    <submittedName>
        <fullName evidence="2">Uncharacterized protein</fullName>
    </submittedName>
</protein>
<keyword evidence="1" id="KW-1133">Transmembrane helix</keyword>
<feature type="transmembrane region" description="Helical" evidence="1">
    <location>
        <begin position="364"/>
        <end position="383"/>
    </location>
</feature>
<feature type="transmembrane region" description="Helical" evidence="1">
    <location>
        <begin position="166"/>
        <end position="188"/>
    </location>
</feature>
<feature type="transmembrane region" description="Helical" evidence="1">
    <location>
        <begin position="104"/>
        <end position="124"/>
    </location>
</feature>
<gene>
    <name evidence="2" type="ORF">TRIP_B350534</name>
</gene>
<feature type="transmembrane region" description="Helical" evidence="1">
    <location>
        <begin position="43"/>
        <end position="64"/>
    </location>
</feature>
<evidence type="ECO:0000313" key="2">
    <source>
        <dbReference type="EMBL" id="VBB45583.1"/>
    </source>
</evidence>
<dbReference type="EMBL" id="UPXX01000029">
    <property type="protein sequence ID" value="VBB45583.1"/>
    <property type="molecule type" value="Genomic_DNA"/>
</dbReference>
<accession>A0A653AD56</accession>
<proteinExistence type="predicted"/>
<feature type="transmembrane region" description="Helical" evidence="1">
    <location>
        <begin position="242"/>
        <end position="259"/>
    </location>
</feature>
<feature type="transmembrane region" description="Helical" evidence="1">
    <location>
        <begin position="271"/>
        <end position="294"/>
    </location>
</feature>
<evidence type="ECO:0000256" key="1">
    <source>
        <dbReference type="SAM" id="Phobius"/>
    </source>
</evidence>
<feature type="transmembrane region" description="Helical" evidence="1">
    <location>
        <begin position="340"/>
        <end position="358"/>
    </location>
</feature>
<sequence length="398" mass="42493">MVESKLFQAADLSMEVVILLFGGMAMLILGILLFPVYAGVLPYYENGLFGLLLVIFAFQIVAMGKTPFGDFKRNGPVMFCGITVAAVGIVTCFIPDLLGNVPRMLLTLLFGVGGLFLLLQMVLVKDKARLWRTYGGIFNYLIVACCTVYLVQILIAVLIFKPNLVPGSLVASAALLYGLALVYLACVLQKISRRHPPAGQASDSATGLSLDNAMLLMMGVFMLLLGLLLLPVNLGLIPFSPSAQLGLLMVLFGIQMLAVGSTPIGAFERSWLVILLGFVFGGLGIVSCIIPGILVVALTFMVGVLNIAGGIVTIAKVSLPLLKERKSGGPIPPIRIKIDSALLLMNILTILFGTTMLVSNLIPGLILGAILAANGCVLLYLLYQLETLRKVQRQEVPA</sequence>
<organism evidence="2">
    <name type="scientific">Uncultured Desulfatiglans sp</name>
    <dbReference type="NCBI Taxonomy" id="1748965"/>
    <lineage>
        <taxon>Bacteria</taxon>
        <taxon>Pseudomonadati</taxon>
        <taxon>Thermodesulfobacteriota</taxon>
        <taxon>Desulfobacteria</taxon>
        <taxon>Desulfatiglandales</taxon>
        <taxon>Desulfatiglandaceae</taxon>
        <taxon>Desulfatiglans</taxon>
        <taxon>environmental samples</taxon>
    </lineage>
</organism>
<feature type="transmembrane region" description="Helical" evidence="1">
    <location>
        <begin position="12"/>
        <end position="37"/>
    </location>
</feature>
<name>A0A653AD56_UNCDX</name>
<reference evidence="2" key="1">
    <citation type="submission" date="2018-07" db="EMBL/GenBank/DDBJ databases">
        <authorList>
            <consortium name="Genoscope - CEA"/>
            <person name="William W."/>
        </authorList>
    </citation>
    <scope>NUCLEOTIDE SEQUENCE</scope>
    <source>
        <strain evidence="2">IK1</strain>
    </source>
</reference>
<keyword evidence="1" id="KW-0472">Membrane</keyword>
<feature type="transmembrane region" description="Helical" evidence="1">
    <location>
        <begin position="76"/>
        <end position="98"/>
    </location>
</feature>
<feature type="transmembrane region" description="Helical" evidence="1">
    <location>
        <begin position="300"/>
        <end position="319"/>
    </location>
</feature>
<feature type="transmembrane region" description="Helical" evidence="1">
    <location>
        <begin position="136"/>
        <end position="160"/>
    </location>
</feature>
<keyword evidence="1" id="KW-0812">Transmembrane</keyword>
<feature type="transmembrane region" description="Helical" evidence="1">
    <location>
        <begin position="209"/>
        <end position="230"/>
    </location>
</feature>